<evidence type="ECO:0000313" key="6">
    <source>
        <dbReference type="EMBL" id="CAB9512853.1"/>
    </source>
</evidence>
<organism evidence="6 7">
    <name type="scientific">Seminavis robusta</name>
    <dbReference type="NCBI Taxonomy" id="568900"/>
    <lineage>
        <taxon>Eukaryota</taxon>
        <taxon>Sar</taxon>
        <taxon>Stramenopiles</taxon>
        <taxon>Ochrophyta</taxon>
        <taxon>Bacillariophyta</taxon>
        <taxon>Bacillariophyceae</taxon>
        <taxon>Bacillariophycidae</taxon>
        <taxon>Naviculales</taxon>
        <taxon>Naviculaceae</taxon>
        <taxon>Seminavis</taxon>
    </lineage>
</organism>
<dbReference type="AlphaFoldDB" id="A0A9N8E1P0"/>
<evidence type="ECO:0000256" key="2">
    <source>
        <dbReference type="ARBA" id="ARBA00022614"/>
    </source>
</evidence>
<dbReference type="FunFam" id="3.80.10.10:FF:000041">
    <property type="entry name" value="LRR receptor-like serine/threonine-protein kinase ERECTA"/>
    <property type="match status" value="1"/>
</dbReference>
<evidence type="ECO:0000256" key="1">
    <source>
        <dbReference type="ARBA" id="ARBA00004196"/>
    </source>
</evidence>
<dbReference type="PANTHER" id="PTHR48059">
    <property type="entry name" value="POLYGALACTURONASE INHIBITOR 1"/>
    <property type="match status" value="1"/>
</dbReference>
<name>A0A9N8E1P0_9STRA</name>
<dbReference type="Pfam" id="PF00560">
    <property type="entry name" value="LRR_1"/>
    <property type="match status" value="1"/>
</dbReference>
<evidence type="ECO:0000256" key="5">
    <source>
        <dbReference type="SAM" id="Phobius"/>
    </source>
</evidence>
<protein>
    <submittedName>
        <fullName evidence="6">Leucine Rich Repeat</fullName>
    </submittedName>
</protein>
<sequence>MTTEKEAGKQGNLASTRNQEHEHEERQPEQEEDQQENEEMAQSILAEAKQLIAYPAAKDRRNNQTDYVEIHHQPEKEVDSSSCTSTILPAEKENTIEQQNHQEEQNLSNISSTGEVNRIELVDTNVAPEGTEQNDDNFGIMPLPRLQRSTANRRAQVRPGAFPSGGNPQAIEENGETAETHIEPANVALDLLGFRPPRIEPQNDNSGLAVANLVVADETTPQDLPHAQDYNPDNTDNKREERMKQFRTKVFLGVIVLLAITIILVAILITRRQEENADLVPTTSPSEMPSSNPSQGPSSYSEYWLSLFPESTVSAILEDPESPQSMAFEWLVEEIDILRNLTAQRVVQRFVLATFYFANSDEPWFSSDNWLNHSVHECLWYSGLEQWYFFVEANNVLPLDHISPCEQDPAGYLQDGILYQGEGILKHFWLPYNRLLGSGIPPELYLLTDLKSLALDELNLASTIPDELFNLSNLEYLSMMFCGLFGSIPEAIGQLSKLGIVYMGINSLTGTLPSSLYSLTNSMAGIILSGNQLTGPLPTELGLLTKLRGLVLDTNLFTGKIPTELGQFTGLWTLFLHDLILSGAIPNELALLTDMILLQLDNTGLTGTIPRWLGNMTTMDGLTLSDNSFTGTIPTELGLLTKF</sequence>
<dbReference type="Gene3D" id="3.80.10.10">
    <property type="entry name" value="Ribonuclease Inhibitor"/>
    <property type="match status" value="1"/>
</dbReference>
<comment type="caution">
    <text evidence="6">The sequence shown here is derived from an EMBL/GenBank/DDBJ whole genome shotgun (WGS) entry which is preliminary data.</text>
</comment>
<dbReference type="PANTHER" id="PTHR48059:SF30">
    <property type="entry name" value="OS06G0587000 PROTEIN"/>
    <property type="match status" value="1"/>
</dbReference>
<comment type="subcellular location">
    <subcellularLocation>
        <location evidence="1">Cell envelope</location>
    </subcellularLocation>
</comment>
<keyword evidence="5" id="KW-0812">Transmembrane</keyword>
<evidence type="ECO:0000313" key="7">
    <source>
        <dbReference type="Proteomes" id="UP001153069"/>
    </source>
</evidence>
<feature type="region of interest" description="Disordered" evidence="4">
    <location>
        <begin position="1"/>
        <end position="44"/>
    </location>
</feature>
<keyword evidence="5" id="KW-0472">Membrane</keyword>
<dbReference type="Proteomes" id="UP001153069">
    <property type="component" value="Unassembled WGS sequence"/>
</dbReference>
<feature type="transmembrane region" description="Helical" evidence="5">
    <location>
        <begin position="250"/>
        <end position="269"/>
    </location>
</feature>
<feature type="region of interest" description="Disordered" evidence="4">
    <location>
        <begin position="219"/>
        <end position="238"/>
    </location>
</feature>
<feature type="compositionally biased region" description="Basic and acidic residues" evidence="4">
    <location>
        <begin position="18"/>
        <end position="29"/>
    </location>
</feature>
<dbReference type="EMBL" id="CAICTM010000557">
    <property type="protein sequence ID" value="CAB9512853.1"/>
    <property type="molecule type" value="Genomic_DNA"/>
</dbReference>
<gene>
    <name evidence="6" type="ORF">SEMRO_558_G166270.1</name>
</gene>
<evidence type="ECO:0000256" key="4">
    <source>
        <dbReference type="SAM" id="MobiDB-lite"/>
    </source>
</evidence>
<dbReference type="InterPro" id="IPR032675">
    <property type="entry name" value="LRR_dom_sf"/>
</dbReference>
<proteinExistence type="predicted"/>
<keyword evidence="5" id="KW-1133">Transmembrane helix</keyword>
<keyword evidence="7" id="KW-1185">Reference proteome</keyword>
<accession>A0A9N8E1P0</accession>
<reference evidence="6" key="1">
    <citation type="submission" date="2020-06" db="EMBL/GenBank/DDBJ databases">
        <authorList>
            <consortium name="Plant Systems Biology data submission"/>
        </authorList>
    </citation>
    <scope>NUCLEOTIDE SEQUENCE</scope>
    <source>
        <strain evidence="6">D6</strain>
    </source>
</reference>
<evidence type="ECO:0000256" key="3">
    <source>
        <dbReference type="ARBA" id="ARBA00022737"/>
    </source>
</evidence>
<keyword evidence="2" id="KW-0433">Leucine-rich repeat</keyword>
<dbReference type="SUPFAM" id="SSF52058">
    <property type="entry name" value="L domain-like"/>
    <property type="match status" value="1"/>
</dbReference>
<feature type="compositionally biased region" description="Acidic residues" evidence="4">
    <location>
        <begin position="30"/>
        <end position="39"/>
    </location>
</feature>
<keyword evidence="3" id="KW-0677">Repeat</keyword>
<dbReference type="InterPro" id="IPR001611">
    <property type="entry name" value="Leu-rich_rpt"/>
</dbReference>
<dbReference type="OrthoDB" id="46789at2759"/>
<dbReference type="InterPro" id="IPR051848">
    <property type="entry name" value="PGIP"/>
</dbReference>